<keyword evidence="3" id="KW-1185">Reference proteome</keyword>
<feature type="compositionally biased region" description="Low complexity" evidence="1">
    <location>
        <begin position="3914"/>
        <end position="3924"/>
    </location>
</feature>
<reference evidence="2 3" key="1">
    <citation type="journal article" date="2017" name="Int. J. Parasitol.">
        <title>The genome of the protozoan parasite Cystoisospora suis and a reverse vaccinology approach to identify vaccine candidates.</title>
        <authorList>
            <person name="Palmieri N."/>
            <person name="Shrestha A."/>
            <person name="Ruttkowski B."/>
            <person name="Beck T."/>
            <person name="Vogl C."/>
            <person name="Tomley F."/>
            <person name="Blake D.P."/>
            <person name="Joachim A."/>
        </authorList>
    </citation>
    <scope>NUCLEOTIDE SEQUENCE [LARGE SCALE GENOMIC DNA]</scope>
    <source>
        <strain evidence="2 3">Wien I</strain>
    </source>
</reference>
<feature type="compositionally biased region" description="Low complexity" evidence="1">
    <location>
        <begin position="3675"/>
        <end position="3689"/>
    </location>
</feature>
<feature type="compositionally biased region" description="Basic and acidic residues" evidence="1">
    <location>
        <begin position="3606"/>
        <end position="3639"/>
    </location>
</feature>
<feature type="region of interest" description="Disordered" evidence="1">
    <location>
        <begin position="3903"/>
        <end position="3940"/>
    </location>
</feature>
<feature type="region of interest" description="Disordered" evidence="1">
    <location>
        <begin position="1134"/>
        <end position="1188"/>
    </location>
</feature>
<feature type="region of interest" description="Disordered" evidence="1">
    <location>
        <begin position="1"/>
        <end position="77"/>
    </location>
</feature>
<feature type="compositionally biased region" description="Low complexity" evidence="1">
    <location>
        <begin position="1613"/>
        <end position="1623"/>
    </location>
</feature>
<feature type="compositionally biased region" description="Basic and acidic residues" evidence="1">
    <location>
        <begin position="3135"/>
        <end position="3146"/>
    </location>
</feature>
<accession>A0A2C6L954</accession>
<feature type="compositionally biased region" description="Basic and acidic residues" evidence="1">
    <location>
        <begin position="3476"/>
        <end position="3488"/>
    </location>
</feature>
<feature type="compositionally biased region" description="Basic and acidic residues" evidence="1">
    <location>
        <begin position="942"/>
        <end position="954"/>
    </location>
</feature>
<feature type="region of interest" description="Disordered" evidence="1">
    <location>
        <begin position="1894"/>
        <end position="2028"/>
    </location>
</feature>
<evidence type="ECO:0000256" key="1">
    <source>
        <dbReference type="SAM" id="MobiDB-lite"/>
    </source>
</evidence>
<dbReference type="EMBL" id="MIGC01001042">
    <property type="protein sequence ID" value="PHJ23673.1"/>
    <property type="molecule type" value="Genomic_DNA"/>
</dbReference>
<feature type="compositionally biased region" description="Low complexity" evidence="1">
    <location>
        <begin position="3103"/>
        <end position="3118"/>
    </location>
</feature>
<feature type="compositionally biased region" description="Acidic residues" evidence="1">
    <location>
        <begin position="1907"/>
        <end position="1928"/>
    </location>
</feature>
<feature type="region of interest" description="Disordered" evidence="1">
    <location>
        <begin position="2256"/>
        <end position="2276"/>
    </location>
</feature>
<dbReference type="OrthoDB" id="333294at2759"/>
<feature type="region of interest" description="Disordered" evidence="1">
    <location>
        <begin position="1087"/>
        <end position="1106"/>
    </location>
</feature>
<feature type="region of interest" description="Disordered" evidence="1">
    <location>
        <begin position="3476"/>
        <end position="3499"/>
    </location>
</feature>
<feature type="compositionally biased region" description="Basic and acidic residues" evidence="1">
    <location>
        <begin position="1162"/>
        <end position="1188"/>
    </location>
</feature>
<protein>
    <submittedName>
        <fullName evidence="2">Collagen triple helix protein</fullName>
    </submittedName>
</protein>
<feature type="compositionally biased region" description="Basic and acidic residues" evidence="1">
    <location>
        <begin position="2006"/>
        <end position="2020"/>
    </location>
</feature>
<dbReference type="RefSeq" id="XP_067925348.1">
    <property type="nucleotide sequence ID" value="XM_068062675.1"/>
</dbReference>
<evidence type="ECO:0000313" key="3">
    <source>
        <dbReference type="Proteomes" id="UP000221165"/>
    </source>
</evidence>
<feature type="compositionally biased region" description="Basic and acidic residues" evidence="1">
    <location>
        <begin position="546"/>
        <end position="558"/>
    </location>
</feature>
<dbReference type="GeneID" id="94425886"/>
<dbReference type="VEuPathDB" id="ToxoDB:CSUI_002475"/>
<feature type="compositionally biased region" description="Acidic residues" evidence="1">
    <location>
        <begin position="3976"/>
        <end position="3987"/>
    </location>
</feature>
<feature type="region of interest" description="Disordered" evidence="1">
    <location>
        <begin position="3297"/>
        <end position="3321"/>
    </location>
</feature>
<feature type="compositionally biased region" description="Basic and acidic residues" evidence="1">
    <location>
        <begin position="2204"/>
        <end position="2216"/>
    </location>
</feature>
<feature type="compositionally biased region" description="Polar residues" evidence="1">
    <location>
        <begin position="2395"/>
        <end position="2406"/>
    </location>
</feature>
<feature type="region of interest" description="Disordered" evidence="1">
    <location>
        <begin position="3662"/>
        <end position="3740"/>
    </location>
</feature>
<feature type="region of interest" description="Disordered" evidence="1">
    <location>
        <begin position="3786"/>
        <end position="3806"/>
    </location>
</feature>
<feature type="compositionally biased region" description="Basic and acidic residues" evidence="1">
    <location>
        <begin position="964"/>
        <end position="1056"/>
    </location>
</feature>
<feature type="region of interest" description="Disordered" evidence="1">
    <location>
        <begin position="2050"/>
        <end position="2219"/>
    </location>
</feature>
<feature type="compositionally biased region" description="Low complexity" evidence="1">
    <location>
        <begin position="2093"/>
        <end position="2105"/>
    </location>
</feature>
<feature type="compositionally biased region" description="Polar residues" evidence="1">
    <location>
        <begin position="2157"/>
        <end position="2175"/>
    </location>
</feature>
<feature type="compositionally biased region" description="Basic and acidic residues" evidence="1">
    <location>
        <begin position="1958"/>
        <end position="1971"/>
    </location>
</feature>
<comment type="caution">
    <text evidence="2">The sequence shown here is derived from an EMBL/GenBank/DDBJ whole genome shotgun (WGS) entry which is preliminary data.</text>
</comment>
<feature type="compositionally biased region" description="Polar residues" evidence="1">
    <location>
        <begin position="3789"/>
        <end position="3802"/>
    </location>
</feature>
<dbReference type="PANTHER" id="PTHR48125:SF12">
    <property type="entry name" value="AT HOOK TRANSCRIPTION FACTOR FAMILY-RELATED"/>
    <property type="match status" value="1"/>
</dbReference>
<feature type="region of interest" description="Disordered" evidence="1">
    <location>
        <begin position="1224"/>
        <end position="1271"/>
    </location>
</feature>
<feature type="compositionally biased region" description="Polar residues" evidence="1">
    <location>
        <begin position="1253"/>
        <end position="1262"/>
    </location>
</feature>
<gene>
    <name evidence="2" type="ORF">CSUI_002475</name>
</gene>
<feature type="region of interest" description="Disordered" evidence="1">
    <location>
        <begin position="2873"/>
        <end position="2935"/>
    </location>
</feature>
<name>A0A2C6L954_9APIC</name>
<feature type="compositionally biased region" description="Low complexity" evidence="1">
    <location>
        <begin position="1087"/>
        <end position="1097"/>
    </location>
</feature>
<feature type="region of interest" description="Disordered" evidence="1">
    <location>
        <begin position="673"/>
        <end position="694"/>
    </location>
</feature>
<feature type="compositionally biased region" description="Polar residues" evidence="1">
    <location>
        <begin position="2068"/>
        <end position="2092"/>
    </location>
</feature>
<feature type="compositionally biased region" description="Gly residues" evidence="1">
    <location>
        <begin position="2881"/>
        <end position="2891"/>
    </location>
</feature>
<feature type="compositionally biased region" description="Polar residues" evidence="1">
    <location>
        <begin position="1598"/>
        <end position="1612"/>
    </location>
</feature>
<proteinExistence type="predicted"/>
<feature type="compositionally biased region" description="Low complexity" evidence="1">
    <location>
        <begin position="2114"/>
        <end position="2156"/>
    </location>
</feature>
<feature type="compositionally biased region" description="Acidic residues" evidence="1">
    <location>
        <begin position="2265"/>
        <end position="2274"/>
    </location>
</feature>
<feature type="region of interest" description="Disordered" evidence="1">
    <location>
        <begin position="1573"/>
        <end position="1657"/>
    </location>
</feature>
<feature type="compositionally biased region" description="Low complexity" evidence="1">
    <location>
        <begin position="2916"/>
        <end position="2934"/>
    </location>
</feature>
<feature type="compositionally biased region" description="Basic and acidic residues" evidence="1">
    <location>
        <begin position="2901"/>
        <end position="2915"/>
    </location>
</feature>
<feature type="region of interest" description="Disordered" evidence="1">
    <location>
        <begin position="3596"/>
        <end position="3644"/>
    </location>
</feature>
<feature type="region of interest" description="Disordered" evidence="1">
    <location>
        <begin position="3965"/>
        <end position="4004"/>
    </location>
</feature>
<dbReference type="PANTHER" id="PTHR48125">
    <property type="entry name" value="LP07818P1"/>
    <property type="match status" value="1"/>
</dbReference>
<feature type="compositionally biased region" description="Polar residues" evidence="1">
    <location>
        <begin position="1231"/>
        <end position="1246"/>
    </location>
</feature>
<feature type="compositionally biased region" description="Pro residues" evidence="1">
    <location>
        <begin position="40"/>
        <end position="54"/>
    </location>
</feature>
<feature type="region of interest" description="Disordered" evidence="1">
    <location>
        <begin position="824"/>
        <end position="860"/>
    </location>
</feature>
<feature type="compositionally biased region" description="Low complexity" evidence="1">
    <location>
        <begin position="55"/>
        <end position="75"/>
    </location>
</feature>
<feature type="region of interest" description="Disordered" evidence="1">
    <location>
        <begin position="1840"/>
        <end position="1865"/>
    </location>
</feature>
<keyword evidence="2" id="KW-0176">Collagen</keyword>
<organism evidence="2 3">
    <name type="scientific">Cystoisospora suis</name>
    <dbReference type="NCBI Taxonomy" id="483139"/>
    <lineage>
        <taxon>Eukaryota</taxon>
        <taxon>Sar</taxon>
        <taxon>Alveolata</taxon>
        <taxon>Apicomplexa</taxon>
        <taxon>Conoidasida</taxon>
        <taxon>Coccidia</taxon>
        <taxon>Eucoccidiorida</taxon>
        <taxon>Eimeriorina</taxon>
        <taxon>Sarcocystidae</taxon>
        <taxon>Cystoisospora</taxon>
    </lineage>
</organism>
<feature type="compositionally biased region" description="Low complexity" evidence="1">
    <location>
        <begin position="2177"/>
        <end position="2198"/>
    </location>
</feature>
<sequence length="4478" mass="490439">EDESPGEANGSSEADVSDADHVSLTTSNPQSNLRSTAAAPSPPPPPPLPPPPPFRRVLPSPNLSTPSGTRGSGSSKNSLVARWLKNIGGTRGVSIHLRECDRRVGGFIHGLDVEEILFCLLDSLQQTPLNPQTHVKNTARTRMPLGTTSCLSPHSCKIPSECILADIRLPSSRIYSSPSFASFSSYSRIGYRIGSDELHPSSLPLYADTRQKGGRTQRDGLYYDGRGTKQGCREESFLERTDEDTVSETLWRYCQQHLGLVILSLRSFLEVRATSREHQISLFRVLLRALALWIFRKKLQEEAQVKTEQTVSPRGLKEGSPANSTAKEQRAKSFETPNVQGKAASESVKGPNQNKNNSTTLPSPRGNPSLVVSAWEREWIAFAFREFPLLKPLDERKICMALVVLIVGAIHPKYVFQKFVKELKRSSKAGLIRQFSELLHIFIGLFPPLSPRLLQLDQTVSFIHSLPFVLQSTSSYVLPSPAVFLPGTLSSSSSTSLFLLSALPPPPRPLPDRFATQCFPYDLLYGVDVSRKPSQEAEGGPSSAHRHPDPSAGERHNERIPSSVRVSFSFPPTQATPCSALSYLSLVHSVCSTIATTAGTLSLRFEQRLLSVALMGAAGVFSTLSSSTRTRNAAFRIPSPRLPRQSLLGQGRSGASGAFSTDIRKLEPEVTGLKEEGGEAGRGRGRFSPPQLRDGRRSTGIHIDLLAPSIFLELLVEPQTPDKKVVPPPAVSAPFLLKALYRYILPLVVLHLPHLSSKMVAGEDGENKGGGGRSERTKKKDGDAEDDEKKTKDRTLLSVFHQALFAGLHLLQLPPYFQRPVLGGSLGSSSPKDSHRLQESEGQGGQRGAEAQGDDDEEEEEETRIFSCFLHLVLLHLICIARGRSVFDATEKQKAAISHLLSKESFAALSAPGEKTEAANGLLADDGPTPSLDNTGSIDWRNGTDDRSEIKGEARPQTFLTKESGMKEEERGRGVESGGAERVEGGEMETETKEDAGESDSRVKGEETVGESERETKDVRGRSPQERKVEKEEKDSGEGREGIEKNGREQKKDRNGTRTAGRLFSRIVASALDEELGVYMNSVEGFDSPNSSSQGSSPEDDSVFQKKTVPDSAEIHLLLLLLLRWMSLITVNTKEEETRRDHHRRSESVAGTNKSSDEEGDQRDTRGASRAKERSSFPHFHKATDPRVAKRRENLRMVLQGQVYRIIGTCSIVLSLLHRKSGEGMRKRTDGASSHVHNASILSNPTLAARDPSPSSDRNTVASSSSAPSPSSLLLSSFLQPPFMLSPSEPLLLSSSPQMTTPLSPACIAPILSPLLTARMLPEDSSLVFSNLKSNPELTSLILSHSSQAKRADSTSSVHWPGSTRWSKDMDEVGGLPRRQHYGVGGGEDAEFRRAKLFKADILCKGEEEQGQFAKDDGGAAEVALGLIRVCCFLGRFGLTSSSTFAALIDLLRRAVSGSEGRKRTGGEGRKKNKEENEAFQVAVLVLLRHFADCLPVRPSSSSFRLTQALRLRVDDSAFSLHSRYPFPSKLRERRLHFQFGGGRLSKRHIVSPLCEVDTPRSVSTGCEDECLDGASETPHNRHVSGTSEGDSRLFSDAIQQSDKTNSSTSKQSTPTSRLRSSSSPPPSAPPRELEAQARGPRRSSLKTRNKSPVTPAVPPSFVSPWMSCFALNVAPTYLQDQRRHGGGGGGGEDEVVLLVRQLMCVVGVCTLQQASIRNGSLALALIQLSSSLANNLYFSSYKLLDLFSCPRPGRVDTSIKLSSALTLLAAQTGLEGSRGAAGQTSLSSIANRPLFPYYTSFQTSPALPQTIMSERRLPDSQENAELSFLMEDPFFTLGPYHGTCEEEGNNTSKRPSDESKSKRRLSRRFMDLHRVFLESVICMRVPWDSLFAPLGEDQKHSGDETPPSEDMTDSEEGDEGDYDDEEEHERRDKGGEALSYQSSRSPPREHHPRRSHYGGDWRGGREDQKQRSGSGESDEREKEIKKKNRSSILFDHKSRINRVHKGGEARRGMTKKQHDDDPESSLENAFASFGVALGVGLPNLLIAPMGEEEEETNQREVECRVNSLPTISLTRPPSTPCITNTYNPGGQPSSSTSLSTAPADSADDRGAIAPSLFPPASSSPSMSPATSPSYSSSSNFPSSSSSLLQPVSGSFRGSTSDMPHATSENESTRFNAHASGSPHSSSTASTSSLRPPAAGGGEPAKKGENPKDQYSHHSSSAMVVKRNWCGSPPIEVACILLFGLRVLALRKECEKKKEGTRGGEEEDAEEDKEEFFNETSLREAATELTEKDFCRRVPALLFPLLIDALGHPQVDRALPVILRGLTSLATSHIPPSSSPFDTVGERTRNREVSRVNSLASSVDGRPLQSVSSVEQSPLLVPLASPSVTCEPPSGQHSPSVASCPSPTDVKAENTKRQVISRTRMIASLYLLTDPVFLKKQTETLVWLFYYSASSPLENPHLSRLALTTLKTLRPLLLLPIHCSSIGPLSFFPATPSLCSRPASAPETKDLMSIDSACNSPPLSPGCPGPSLSLALSAPAMLPPPAASFNLPESNPTVVEKETGVADSSLPPLLPIASSFSLTSRYRSSHSFCSLTSLGATPGGSAEKKLADMIDIVTEHQVISVLLPQAEKKKKEELQERPFFILLKLRSYLLQTLSWTHAVTEQFLYHLQVYREVIRSIDFHLFSVRKAKYRKKPIDPGSEVFNTVLLYLLRACLTVSSALRMHASYSKAFRNQKESLSSDSSPRTGTKDNKLNKLSVEVLMKFSMHSFLYCSHMGKREEDSRRTSVCSYDRRGEYDMVTQRYLDELLVDHTATVDSSSSFLDLLPSSLPRLEILLTHLMAVCAREFSSCRLRSNIVKAFMGIGEDTSIKVSSSVTASGGTGEGRGGGRAAAALADGGGDGRRRSVQLRDARLRGSSRLLTRPPSSSPSSGLAYDEILKSLENEEGEIEEEDSGDQGGTGNSVGKESGENKSQHMKTCRIPPPGWVKVLHARQTRVVGKRGDGHHRHHYYRHYEDDEEETDRWSTERGGVSSSVEMALSPAQEYDGHLRSSKSQALMECLLFLSETHSFSVRLPYKPRGIYLSHESHRRSVRPLSQTHTQSSTEVLSESSLSPSDSRGATPRNTTPTGGSDEYASRENKIRTTRHYQEKDYEQILLDSSCSGTIKDIKKAWKTYLDFCIHQSHEEKLLLSDGHPSSSSLTPDVLWLSSSPACGWLQQQILHLSTVPFSSSSSPSSSSSCSSFPCLSTPITLDALKSAEHHFFQQYGRYLGEDFDEYVELDHLESRKRRTSANYDDNLLHEGGKQHSTTSVDYPGGGSEKGGVTSGIRSFSSFLLSNYIRSFLEDQTSWSGQQREGKATSKEFPFLGYQKSLVNEARETYQDLRTKQEASVEREKSALPSGSILSRLRADYPMNLDEDRQGKAAASFDQGRIPELPVDEETQFLLVIALCISIIGSRPTTYDAVISHLDVLEHKHQQEKEERERERGGSGNYSASGSSRRYSFSMSSFAFFGKTASSAECPVFPRERLRRLLVLCRGACAANAPYSCYSLEGAFLTSRTIFHLSQPEVQKLLQQGEQIGDLGGCRRGSVESTAFVEQRNLTGESETDRQTSDSVSPREDALEDGGSGKEGGKSAREDGAEVSTGWQGFTAAFWGGAGDARKKVGNGQVKEKKPSVSSVPSASARPVPAENDGRPTNDVSDLGVELNKGELTGSPTDDQEDDNTEKQLPGSSEVAPVEERELLMMLNERRRRRREEDEDDDAFLREEEELWGRGVASRSRYLDYVPLDNNKSNRSTQTNTSPAGLGRRERIRRFLLSHLDSLKESRSSLFLSDAQRSVLSNVLNTAVTRLEGPSSSASSSSSGHYQVDDVLTLPIFSAQELHSDIVKGLQLIEYQYKQLEEYPRDRDLQGNQYKQRQVRSSSKSRGNDRKGTEGLLGGQEREELFPATLIAEPVFEASSFSSLETASLSEQHDGDGGDNEEEEEEEIDRSSHSSSSAAGLLTRRTLRPSSTLLRQFTGRVEAADGRRGGRERSFLQSLPCDYAVKKKLKASLLSLVRCLLPLVSTLVVSKKSNSFLSNPISPTSRNKSTQRPLEEEEETAVIILTTLAALGASANAPHWRFLCSPLLNERTSANSSGTSSPLAELYQSMISPPLLGWQALCLPLSFVAEEEDDAQLESDLLVEEKAKGRSEMKQKDHVEADVVDKNQSDKVFDYSAERKDELKMIGEHTSPAVFKPSDLSDKTSPQPSMRAGAVSSWWLYKMEREGRYLFQKLSSYPNLLCRVAPLVDSYSRYLDFVLLSLIPYIAEPNGTCLPPKAVSLPPREAIAADDIWIRGAGGGRTRHLGCGPPSDPLLPLILLLRQRHHVAVRFAVDPSTGGVRPVHNFLLPVLRCMAFLLASVPSSSPGIVQGKTRTGGGGCDTPASPFPGVFAYHSSFSGHVGTERLRAGLASAEDVLFPVDGAVASLILLHILLLLKGL</sequence>
<feature type="region of interest" description="Disordered" evidence="1">
    <location>
        <begin position="3088"/>
        <end position="3146"/>
    </location>
</feature>
<feature type="compositionally biased region" description="Basic and acidic residues" evidence="1">
    <location>
        <begin position="773"/>
        <end position="791"/>
    </location>
</feature>
<dbReference type="Proteomes" id="UP000221165">
    <property type="component" value="Unassembled WGS sequence"/>
</dbReference>
<feature type="compositionally biased region" description="Basic and acidic residues" evidence="1">
    <location>
        <begin position="673"/>
        <end position="682"/>
    </location>
</feature>
<feature type="compositionally biased region" description="Polar residues" evidence="1">
    <location>
        <begin position="350"/>
        <end position="362"/>
    </location>
</feature>
<feature type="compositionally biased region" description="Acidic residues" evidence="1">
    <location>
        <begin position="2947"/>
        <end position="2956"/>
    </location>
</feature>
<evidence type="ECO:0000313" key="2">
    <source>
        <dbReference type="EMBL" id="PHJ23673.1"/>
    </source>
</evidence>
<feature type="region of interest" description="Disordered" evidence="1">
    <location>
        <begin position="2391"/>
        <end position="2416"/>
    </location>
</feature>
<feature type="compositionally biased region" description="Polar residues" evidence="1">
    <location>
        <begin position="23"/>
        <end position="32"/>
    </location>
</feature>
<feature type="region of interest" description="Disordered" evidence="1">
    <location>
        <begin position="919"/>
        <end position="1057"/>
    </location>
</feature>
<feature type="region of interest" description="Disordered" evidence="1">
    <location>
        <begin position="532"/>
        <end position="558"/>
    </location>
</feature>
<feature type="region of interest" description="Disordered" evidence="1">
    <location>
        <begin position="760"/>
        <end position="791"/>
    </location>
</feature>
<feature type="non-terminal residue" evidence="2">
    <location>
        <position position="4478"/>
    </location>
</feature>
<feature type="compositionally biased region" description="Basic and acidic residues" evidence="1">
    <location>
        <begin position="1134"/>
        <end position="1147"/>
    </location>
</feature>
<feature type="region of interest" description="Disordered" evidence="1">
    <location>
        <begin position="306"/>
        <end position="366"/>
    </location>
</feature>
<feature type="compositionally biased region" description="Basic residues" evidence="1">
    <location>
        <begin position="1640"/>
        <end position="1650"/>
    </location>
</feature>
<feature type="region of interest" description="Disordered" evidence="1">
    <location>
        <begin position="2947"/>
        <end position="2984"/>
    </location>
</feature>
<feature type="non-terminal residue" evidence="2">
    <location>
        <position position="1"/>
    </location>
</feature>
<feature type="compositionally biased region" description="Low complexity" evidence="1">
    <location>
        <begin position="3992"/>
        <end position="4004"/>
    </location>
</feature>